<dbReference type="InterPro" id="IPR034660">
    <property type="entry name" value="DinB/YfiT-like"/>
</dbReference>
<keyword evidence="3" id="KW-1185">Reference proteome</keyword>
<proteinExistence type="predicted"/>
<dbReference type="InterPro" id="IPR024344">
    <property type="entry name" value="MDMPI_metal-binding"/>
</dbReference>
<accession>A0ABS7QE64</accession>
<name>A0ABS7QE64_9ACTN</name>
<sequence>MSDLRARHREATAVATALVTSVDQVALGVPIPCGHWDLRQLPAHMTGQNHGFAAAARGEAEVLSATVPIALAVRQGDDAGRTDRAAFAPVVPAAEDAPTLDRIVAVLGRDPGWTPPAV</sequence>
<protein>
    <submittedName>
        <fullName evidence="2">Maleylpyruvate isomerase N-terminal domain-containing protein</fullName>
    </submittedName>
</protein>
<dbReference type="Proteomes" id="UP000778578">
    <property type="component" value="Unassembled WGS sequence"/>
</dbReference>
<dbReference type="EMBL" id="JAINZZ010000049">
    <property type="protein sequence ID" value="MBY8881470.1"/>
    <property type="molecule type" value="Genomic_DNA"/>
</dbReference>
<dbReference type="RefSeq" id="WP_222967401.1">
    <property type="nucleotide sequence ID" value="NZ_JAINZZ010000049.1"/>
</dbReference>
<dbReference type="SUPFAM" id="SSF109854">
    <property type="entry name" value="DinB/YfiT-like putative metalloenzymes"/>
    <property type="match status" value="1"/>
</dbReference>
<evidence type="ECO:0000313" key="2">
    <source>
        <dbReference type="EMBL" id="MBY8881470.1"/>
    </source>
</evidence>
<organism evidence="2 3">
    <name type="scientific">Actinacidiphila acidipaludis</name>
    <dbReference type="NCBI Taxonomy" id="2873382"/>
    <lineage>
        <taxon>Bacteria</taxon>
        <taxon>Bacillati</taxon>
        <taxon>Actinomycetota</taxon>
        <taxon>Actinomycetes</taxon>
        <taxon>Kitasatosporales</taxon>
        <taxon>Streptomycetaceae</taxon>
        <taxon>Actinacidiphila</taxon>
    </lineage>
</organism>
<comment type="caution">
    <text evidence="2">The sequence shown here is derived from an EMBL/GenBank/DDBJ whole genome shotgun (WGS) entry which is preliminary data.</text>
</comment>
<evidence type="ECO:0000259" key="1">
    <source>
        <dbReference type="Pfam" id="PF11716"/>
    </source>
</evidence>
<keyword evidence="2" id="KW-0413">Isomerase</keyword>
<dbReference type="Pfam" id="PF11716">
    <property type="entry name" value="MDMPI_N"/>
    <property type="match status" value="1"/>
</dbReference>
<feature type="domain" description="Mycothiol-dependent maleylpyruvate isomerase metal-binding" evidence="1">
    <location>
        <begin position="9"/>
        <end position="97"/>
    </location>
</feature>
<reference evidence="2 3" key="1">
    <citation type="submission" date="2021-08" db="EMBL/GenBank/DDBJ databases">
        <title>WGS of actinomycetes from Thailand.</title>
        <authorList>
            <person name="Thawai C."/>
        </authorList>
    </citation>
    <scope>NUCLEOTIDE SEQUENCE [LARGE SCALE GENOMIC DNA]</scope>
    <source>
        <strain evidence="2 3">PLK6-54</strain>
    </source>
</reference>
<evidence type="ECO:0000313" key="3">
    <source>
        <dbReference type="Proteomes" id="UP000778578"/>
    </source>
</evidence>
<dbReference type="GO" id="GO:0016853">
    <property type="term" value="F:isomerase activity"/>
    <property type="evidence" value="ECO:0007669"/>
    <property type="project" value="UniProtKB-KW"/>
</dbReference>
<gene>
    <name evidence="2" type="ORF">K7862_28085</name>
</gene>